<dbReference type="AlphaFoldDB" id="A0A3A1NY64"/>
<evidence type="ECO:0000256" key="6">
    <source>
        <dbReference type="ARBA" id="ARBA00022891"/>
    </source>
</evidence>
<comment type="caution">
    <text evidence="17">The sequence shown here is derived from an EMBL/GenBank/DDBJ whole genome shotgun (WGS) entry which is preliminary data.</text>
</comment>
<evidence type="ECO:0000256" key="13">
    <source>
        <dbReference type="PIRSR" id="PIRSR617512-4"/>
    </source>
</evidence>
<feature type="binding site" description="covalent" evidence="11">
    <location>
        <position position="640"/>
    </location>
    <ligand>
        <name>heme c</name>
        <dbReference type="ChEBI" id="CHEBI:61717"/>
    </ligand>
</feature>
<evidence type="ECO:0000256" key="9">
    <source>
        <dbReference type="ARBA" id="ARBA00023157"/>
    </source>
</evidence>
<dbReference type="InterPro" id="IPR009056">
    <property type="entry name" value="Cyt_c-like_dom"/>
</dbReference>
<evidence type="ECO:0000256" key="2">
    <source>
        <dbReference type="ARBA" id="ARBA00022617"/>
    </source>
</evidence>
<dbReference type="InterPro" id="IPR011047">
    <property type="entry name" value="Quinoprotein_ADH-like_sf"/>
</dbReference>
<dbReference type="PROSITE" id="PS51007">
    <property type="entry name" value="CYTC"/>
    <property type="match status" value="1"/>
</dbReference>
<feature type="region of interest" description="Disordered" evidence="14">
    <location>
        <begin position="23"/>
        <end position="44"/>
    </location>
</feature>
<dbReference type="OrthoDB" id="9794322at2"/>
<protein>
    <submittedName>
        <fullName evidence="17">PQQ-dependent dehydrogenase, methanol/ethanol family</fullName>
        <ecNumber evidence="17">1.1.2.-</ecNumber>
    </submittedName>
</protein>
<keyword evidence="3 12" id="KW-0479">Metal-binding</keyword>
<comment type="cofactor">
    <cofactor evidence="11">
        <name>pyrroloquinoline quinone</name>
        <dbReference type="ChEBI" id="CHEBI:58442"/>
    </cofactor>
    <text evidence="11">Binds 1 PQQ group per subunit.</text>
</comment>
<organism evidence="17 18">
    <name type="scientific">Aurantiacibacter xanthus</name>
    <dbReference type="NCBI Taxonomy" id="1784712"/>
    <lineage>
        <taxon>Bacteria</taxon>
        <taxon>Pseudomonadati</taxon>
        <taxon>Pseudomonadota</taxon>
        <taxon>Alphaproteobacteria</taxon>
        <taxon>Sphingomonadales</taxon>
        <taxon>Erythrobacteraceae</taxon>
        <taxon>Aurantiacibacter</taxon>
    </lineage>
</organism>
<feature type="binding site" evidence="12">
    <location>
        <position position="267"/>
    </location>
    <ligand>
        <name>Ca(2+)</name>
        <dbReference type="ChEBI" id="CHEBI:29108"/>
    </ligand>
</feature>
<accession>A0A3A1NY64</accession>
<dbReference type="GO" id="GO:0016020">
    <property type="term" value="C:membrane"/>
    <property type="evidence" value="ECO:0007669"/>
    <property type="project" value="InterPro"/>
</dbReference>
<feature type="binding site" evidence="11">
    <location>
        <position position="339"/>
    </location>
    <ligand>
        <name>pyrroloquinoline quinone</name>
        <dbReference type="ChEBI" id="CHEBI:58442"/>
    </ligand>
</feature>
<reference evidence="17 18" key="1">
    <citation type="submission" date="2018-08" db="EMBL/GenBank/DDBJ databases">
        <title>Erythrobacter zhengii sp.nov., a bacterium isolated from deep-sea sediment.</title>
        <authorList>
            <person name="Fang C."/>
            <person name="Wu Y.-H."/>
            <person name="Sun C."/>
            <person name="Wang H."/>
            <person name="Cheng H."/>
            <person name="Meng F.-X."/>
            <person name="Wang C.-S."/>
            <person name="Xu X.-W."/>
        </authorList>
    </citation>
    <scope>NUCLEOTIDE SEQUENCE [LARGE SCALE GENOMIC DNA]</scope>
    <source>
        <strain evidence="17 18">CCTCC AB 2015396</strain>
    </source>
</reference>
<dbReference type="GO" id="GO:0005509">
    <property type="term" value="F:calcium ion binding"/>
    <property type="evidence" value="ECO:0007669"/>
    <property type="project" value="InterPro"/>
</dbReference>
<dbReference type="PROSITE" id="PS51257">
    <property type="entry name" value="PROKAR_LIPOPROTEIN"/>
    <property type="match status" value="1"/>
</dbReference>
<dbReference type="PANTHER" id="PTHR32303">
    <property type="entry name" value="QUINOPROTEIN ALCOHOL DEHYDROGENASE (CYTOCHROME C)"/>
    <property type="match status" value="1"/>
</dbReference>
<feature type="binding site" evidence="12">
    <location>
        <position position="189"/>
    </location>
    <ligand>
        <name>Ca(2+)</name>
        <dbReference type="ChEBI" id="CHEBI:29108"/>
    </ligand>
</feature>
<proteinExistence type="inferred from homology"/>
<keyword evidence="5 12" id="KW-0106">Calcium</keyword>
<feature type="signal peptide" evidence="15">
    <location>
        <begin position="1"/>
        <end position="17"/>
    </location>
</feature>
<keyword evidence="7 17" id="KW-0560">Oxidoreductase</keyword>
<evidence type="ECO:0000256" key="12">
    <source>
        <dbReference type="PIRSR" id="PIRSR617512-3"/>
    </source>
</evidence>
<feature type="active site" description="Proton acceptor" evidence="10">
    <location>
        <position position="312"/>
    </location>
</feature>
<feature type="disulfide bond" evidence="13">
    <location>
        <begin position="120"/>
        <end position="121"/>
    </location>
</feature>
<keyword evidence="8 12" id="KW-0408">Iron</keyword>
<feature type="binding site" evidence="12">
    <location>
        <position position="312"/>
    </location>
    <ligand>
        <name>Ca(2+)</name>
        <dbReference type="ChEBI" id="CHEBI:29108"/>
    </ligand>
</feature>
<evidence type="ECO:0000259" key="16">
    <source>
        <dbReference type="PROSITE" id="PS51007"/>
    </source>
</evidence>
<feature type="domain" description="Cytochrome c" evidence="16">
    <location>
        <begin position="624"/>
        <end position="700"/>
    </location>
</feature>
<dbReference type="SUPFAM" id="SSF50998">
    <property type="entry name" value="Quinoprotein alcohol dehydrogenase-like"/>
    <property type="match status" value="1"/>
</dbReference>
<keyword evidence="6 11" id="KW-0634">PQQ</keyword>
<evidence type="ECO:0000256" key="7">
    <source>
        <dbReference type="ARBA" id="ARBA00023002"/>
    </source>
</evidence>
<evidence type="ECO:0000256" key="5">
    <source>
        <dbReference type="ARBA" id="ARBA00022837"/>
    </source>
</evidence>
<dbReference type="InterPro" id="IPR036909">
    <property type="entry name" value="Cyt_c-like_dom_sf"/>
</dbReference>
<evidence type="ECO:0000256" key="14">
    <source>
        <dbReference type="SAM" id="MobiDB-lite"/>
    </source>
</evidence>
<dbReference type="SUPFAM" id="SSF46626">
    <property type="entry name" value="Cytochrome c"/>
    <property type="match status" value="1"/>
</dbReference>
<comment type="cofactor">
    <cofactor evidence="11">
        <name>heme c</name>
        <dbReference type="ChEBI" id="CHEBI:61717"/>
    </cofactor>
    <text evidence="11">Binds 1 heme c group per subunit.</text>
</comment>
<comment type="similarity">
    <text evidence="1">Belongs to the bacterial PQQ dehydrogenase family.</text>
</comment>
<dbReference type="Gene3D" id="2.140.10.10">
    <property type="entry name" value="Quinoprotein alcohol dehydrogenase-like superfamily"/>
    <property type="match status" value="1"/>
</dbReference>
<feature type="binding site" description="covalent" evidence="11">
    <location>
        <position position="637"/>
    </location>
    <ligand>
        <name>heme c</name>
        <dbReference type="ChEBI" id="CHEBI:61717"/>
    </ligand>
</feature>
<sequence>MREIRHLLLLACTLASAACQQPASHQSGAGDDWPSPGGDAGKSHFSRLQEIAPDNVARIGLAWSADLPGQRGMEATPVVVDGVLYVSGQAGYVGAFDAASGKPLWEFTPEIRPEAYRTACCDTVNRGVALADGVVYVAALDGILYALDAGSGEVLWQADTIEQGAGGLVSTGAPEVAGDVVVIGNSGAEYGTRGYVSAYDRKSGDLRWRFHVVPRDPALGPQDHPDLEAALATWPKDTLWDMGGGGAPWDAIAYDSETGLVLVGTGNGGPYYRAARSPGGGDNLYLSSIVALDPETGRVAWHYQEVPGDSWDYTATQPMVLADLDIDGETTPVIIHAPKNGFLYLIDRRSGRLLDAHRLVRTNWADSIDIETGRPNLTPASSDYSQGPKIVFPATVGARNWQAGAFDPDSGIYFAPVVDMGNLMIAQPGPYEHRDRALNLFASVLFTAELENILPGLPPAAREEVEKLPEMDEVRKAPWISELRAIDVVTGQTVWSQPMEGWQDRGGVLATASGLVVQGNLAGALRFFDAGSGKLLRAVQTGRSIMAAPMTYSVDGVQYIALTTGWGGGGWPYVPAYSAAYRYGNANKLLVFRLDGKPVPMPEPLPPLEVTPDVGPRESWETPAAIAQGEGLFMANCGICHANHPRSTAPDLTRLMPGVQNAFSAIVSGGLLETRGMPAWGDLLSEDEVRAIQAYLRDLQRRNRQRDLQLQAEGLPLDRQSTGMTLAK</sequence>
<dbReference type="InterPro" id="IPR018391">
    <property type="entry name" value="PQQ_b-propeller_rpt"/>
</dbReference>
<feature type="binding site" description="axial binding residue" evidence="12">
    <location>
        <position position="677"/>
    </location>
    <ligand>
        <name>heme c</name>
        <dbReference type="ChEBI" id="CHEBI:61717"/>
    </ligand>
    <ligandPart>
        <name>Fe</name>
        <dbReference type="ChEBI" id="CHEBI:18248"/>
    </ligandPart>
</feature>
<dbReference type="Proteomes" id="UP000265366">
    <property type="component" value="Unassembled WGS sequence"/>
</dbReference>
<keyword evidence="4 15" id="KW-0732">Signal</keyword>
<keyword evidence="9 13" id="KW-1015">Disulfide bond</keyword>
<evidence type="ECO:0000256" key="4">
    <source>
        <dbReference type="ARBA" id="ARBA00022729"/>
    </source>
</evidence>
<evidence type="ECO:0000313" key="18">
    <source>
        <dbReference type="Proteomes" id="UP000265366"/>
    </source>
</evidence>
<feature type="binding site" evidence="11">
    <location>
        <position position="171"/>
    </location>
    <ligand>
        <name>pyrroloquinoline quinone</name>
        <dbReference type="ChEBI" id="CHEBI:58442"/>
    </ligand>
</feature>
<feature type="binding site" description="axial binding residue" evidence="12">
    <location>
        <position position="641"/>
    </location>
    <ligand>
        <name>heme c</name>
        <dbReference type="ChEBI" id="CHEBI:61717"/>
    </ligand>
    <ligandPart>
        <name>Fe</name>
        <dbReference type="ChEBI" id="CHEBI:18248"/>
    </ligandPart>
</feature>
<dbReference type="InterPro" id="IPR002372">
    <property type="entry name" value="PQQ_rpt_dom"/>
</dbReference>
<dbReference type="GO" id="GO:0009055">
    <property type="term" value="F:electron transfer activity"/>
    <property type="evidence" value="ECO:0007669"/>
    <property type="project" value="InterPro"/>
</dbReference>
<comment type="cofactor">
    <cofactor evidence="12">
        <name>Ca(2+)</name>
        <dbReference type="ChEBI" id="CHEBI:29108"/>
    </cofactor>
    <text evidence="12">Binds 1 Ca(2+) ion per subunit.</text>
</comment>
<dbReference type="InterPro" id="IPR017512">
    <property type="entry name" value="PQQ_MeOH/EtOH_DH"/>
</dbReference>
<evidence type="ECO:0000256" key="8">
    <source>
        <dbReference type="ARBA" id="ARBA00023004"/>
    </source>
</evidence>
<feature type="binding site" evidence="11">
    <location>
        <begin position="400"/>
        <end position="401"/>
    </location>
    <ligand>
        <name>pyrroloquinoline quinone</name>
        <dbReference type="ChEBI" id="CHEBI:58442"/>
    </ligand>
</feature>
<dbReference type="SMART" id="SM00564">
    <property type="entry name" value="PQQ"/>
    <property type="match status" value="6"/>
</dbReference>
<evidence type="ECO:0000256" key="10">
    <source>
        <dbReference type="PIRSR" id="PIRSR617512-1"/>
    </source>
</evidence>
<feature type="binding site" evidence="11">
    <location>
        <begin position="187"/>
        <end position="188"/>
    </location>
    <ligand>
        <name>pyrroloquinoline quinone</name>
        <dbReference type="ChEBI" id="CHEBI:58442"/>
    </ligand>
</feature>
<evidence type="ECO:0000256" key="11">
    <source>
        <dbReference type="PIRSR" id="PIRSR617512-2"/>
    </source>
</evidence>
<feature type="binding site" evidence="11">
    <location>
        <position position="74"/>
    </location>
    <ligand>
        <name>pyrroloquinoline quinone</name>
        <dbReference type="ChEBI" id="CHEBI:58442"/>
    </ligand>
</feature>
<feature type="binding site" evidence="11">
    <location>
        <position position="126"/>
    </location>
    <ligand>
        <name>pyrroloquinoline quinone</name>
        <dbReference type="ChEBI" id="CHEBI:58442"/>
    </ligand>
</feature>
<dbReference type="GO" id="GO:0020037">
    <property type="term" value="F:heme binding"/>
    <property type="evidence" value="ECO:0007669"/>
    <property type="project" value="InterPro"/>
</dbReference>
<keyword evidence="2 11" id="KW-0349">Heme</keyword>
<evidence type="ECO:0000256" key="3">
    <source>
        <dbReference type="ARBA" id="ARBA00022723"/>
    </source>
</evidence>
<dbReference type="EC" id="1.1.2.-" evidence="17"/>
<dbReference type="EMBL" id="QXFM01000144">
    <property type="protein sequence ID" value="RIV80068.1"/>
    <property type="molecule type" value="Genomic_DNA"/>
</dbReference>
<dbReference type="Gene3D" id="1.10.760.10">
    <property type="entry name" value="Cytochrome c-like domain"/>
    <property type="match status" value="1"/>
</dbReference>
<dbReference type="GO" id="GO:0016614">
    <property type="term" value="F:oxidoreductase activity, acting on CH-OH group of donors"/>
    <property type="evidence" value="ECO:0007669"/>
    <property type="project" value="InterPro"/>
</dbReference>
<name>A0A3A1NY64_9SPHN</name>
<evidence type="ECO:0000256" key="1">
    <source>
        <dbReference type="ARBA" id="ARBA00008156"/>
    </source>
</evidence>
<gene>
    <name evidence="17" type="ORF">D2V17_19635</name>
</gene>
<keyword evidence="18" id="KW-1185">Reference proteome</keyword>
<feature type="chain" id="PRO_5017263015" evidence="15">
    <location>
        <begin position="18"/>
        <end position="728"/>
    </location>
</feature>
<dbReference type="RefSeq" id="WP_119594830.1">
    <property type="nucleotide sequence ID" value="NZ_QXFM01000144.1"/>
</dbReference>
<dbReference type="Pfam" id="PF13442">
    <property type="entry name" value="Cytochrome_CBB3"/>
    <property type="match status" value="1"/>
</dbReference>
<dbReference type="NCBIfam" id="TIGR03075">
    <property type="entry name" value="PQQ_enz_alc_DH"/>
    <property type="match status" value="1"/>
</dbReference>
<evidence type="ECO:0000313" key="17">
    <source>
        <dbReference type="EMBL" id="RIV80068.1"/>
    </source>
</evidence>
<dbReference type="Pfam" id="PF01011">
    <property type="entry name" value="PQQ"/>
    <property type="match status" value="2"/>
</dbReference>
<evidence type="ECO:0000256" key="15">
    <source>
        <dbReference type="SAM" id="SignalP"/>
    </source>
</evidence>